<evidence type="ECO:0000256" key="1">
    <source>
        <dbReference type="SAM" id="MobiDB-lite"/>
    </source>
</evidence>
<keyword evidence="2" id="KW-0472">Membrane</keyword>
<feature type="region of interest" description="Disordered" evidence="1">
    <location>
        <begin position="642"/>
        <end position="662"/>
    </location>
</feature>
<protein>
    <submittedName>
        <fullName evidence="3">Uncharacterized protein</fullName>
    </submittedName>
</protein>
<proteinExistence type="predicted"/>
<feature type="compositionally biased region" description="Polar residues" evidence="1">
    <location>
        <begin position="642"/>
        <end position="652"/>
    </location>
</feature>
<feature type="region of interest" description="Disordered" evidence="1">
    <location>
        <begin position="1"/>
        <end position="57"/>
    </location>
</feature>
<comment type="caution">
    <text evidence="3">The sequence shown here is derived from an EMBL/GenBank/DDBJ whole genome shotgun (WGS) entry which is preliminary data.</text>
</comment>
<dbReference type="AlphaFoldDB" id="A0A9N8DBW0"/>
<organism evidence="3 4">
    <name type="scientific">Seminavis robusta</name>
    <dbReference type="NCBI Taxonomy" id="568900"/>
    <lineage>
        <taxon>Eukaryota</taxon>
        <taxon>Sar</taxon>
        <taxon>Stramenopiles</taxon>
        <taxon>Ochrophyta</taxon>
        <taxon>Bacillariophyta</taxon>
        <taxon>Bacillariophyceae</taxon>
        <taxon>Bacillariophycidae</taxon>
        <taxon>Naviculales</taxon>
        <taxon>Naviculaceae</taxon>
        <taxon>Seminavis</taxon>
    </lineage>
</organism>
<dbReference type="Proteomes" id="UP001153069">
    <property type="component" value="Unassembled WGS sequence"/>
</dbReference>
<dbReference type="OrthoDB" id="43171at2759"/>
<feature type="transmembrane region" description="Helical" evidence="2">
    <location>
        <begin position="71"/>
        <end position="88"/>
    </location>
</feature>
<accession>A0A9N8DBW0</accession>
<sequence length="824" mass="93766">MVRLAKAKKKLKKQKAAAKATEEEKAALVSSEDPASTSGTGTSGNPAGPNDTASTTNSTIVSTDSGIAGRVKQLVLFILVGILVLYFWDSIEWDDTTGDVQIKIYKGSKPEQDIDLDTSIDGKGCKQQCKKVPNPKKSQFDGEDLTMAQNMLTRVAKGWRNWIDTTLKQDYGDYYQNIFEPEEHVLDPTTNLPLKHVGNQRIFRDPFDVELPGRKTPTDTKGQGWKRMIRKYQIKLLQVQLGIAQERLNPKQYCQEQCQQEQQSSQSNDNTKLPPGTYSRFLWVNGGHSASAAHGNFYRESYTANLGRDLQPILKEIGLDWQVKNYAMGGTESAEEVALCFNSIFGKDVDSISWDYGMTDGRHYYKMFLYAYRAARLALVEDSRSQPGNIRHRPSLLSLHHLKDNMEVLQTMQHLGMTALGFDQDYENKVVKPAFPDMFGMTDAQISAVAPFAQYFRCGTDIEGGEPGCADNKWNVTMCEERAGKNTWHPGWRYHALAGHMMAFTILQIITESLQELIKLEPNEKETLEERHNRIQLQLQELDAAEQADYENIFKSPVPENVLNHFNSMLWNGEKEFREKNKEAMKSMSLEMLIKDPSFCHTAMLPAEIRYKGLLTENFDRIGNAHDQNYEFGVLHTVIESTENPNKNSGRQPASYKGNRSESDDRMIIGMKDSEHQVCPEQLNVDFKDYFLVTSLESWRSVRFPNPSCQEYYSEFDGKNSKGWVFFCLSKCDWGKCSGGDMRKIVMDFAQDEVFGGIEMEVNRVKVTSMNCMNLCCALKHSQDPNPDKQFIWKPNEDGRYDFRARITGGTQWGYARFSSFIVI</sequence>
<keyword evidence="2" id="KW-1133">Transmembrane helix</keyword>
<keyword evidence="4" id="KW-1185">Reference proteome</keyword>
<evidence type="ECO:0000313" key="4">
    <source>
        <dbReference type="Proteomes" id="UP001153069"/>
    </source>
</evidence>
<name>A0A9N8DBW0_9STRA</name>
<dbReference type="EMBL" id="CAICTM010000028">
    <property type="protein sequence ID" value="CAB9497924.1"/>
    <property type="molecule type" value="Genomic_DNA"/>
</dbReference>
<gene>
    <name evidence="3" type="ORF">SEMRO_28_G018660.1</name>
</gene>
<keyword evidence="2" id="KW-0812">Transmembrane</keyword>
<feature type="compositionally biased region" description="Basic residues" evidence="1">
    <location>
        <begin position="1"/>
        <end position="16"/>
    </location>
</feature>
<evidence type="ECO:0000256" key="2">
    <source>
        <dbReference type="SAM" id="Phobius"/>
    </source>
</evidence>
<feature type="compositionally biased region" description="Polar residues" evidence="1">
    <location>
        <begin position="33"/>
        <end position="57"/>
    </location>
</feature>
<reference evidence="3" key="1">
    <citation type="submission" date="2020-06" db="EMBL/GenBank/DDBJ databases">
        <authorList>
            <consortium name="Plant Systems Biology data submission"/>
        </authorList>
    </citation>
    <scope>NUCLEOTIDE SEQUENCE</scope>
    <source>
        <strain evidence="3">D6</strain>
    </source>
</reference>
<evidence type="ECO:0000313" key="3">
    <source>
        <dbReference type="EMBL" id="CAB9497924.1"/>
    </source>
</evidence>